<keyword evidence="4" id="KW-1185">Reference proteome</keyword>
<dbReference type="SUPFAM" id="SSF53098">
    <property type="entry name" value="Ribonuclease H-like"/>
    <property type="match status" value="1"/>
</dbReference>
<evidence type="ECO:0000313" key="3">
    <source>
        <dbReference type="EMBL" id="KZV15938.1"/>
    </source>
</evidence>
<dbReference type="GO" id="GO:0003676">
    <property type="term" value="F:nucleic acid binding"/>
    <property type="evidence" value="ECO:0007669"/>
    <property type="project" value="InterPro"/>
</dbReference>
<dbReference type="PROSITE" id="PS50994">
    <property type="entry name" value="INTEGRASE"/>
    <property type="match status" value="1"/>
</dbReference>
<dbReference type="EMBL" id="KV019595">
    <property type="protein sequence ID" value="KZV15938.1"/>
    <property type="molecule type" value="Genomic_DNA"/>
</dbReference>
<dbReference type="InterPro" id="IPR036397">
    <property type="entry name" value="RNaseH_sf"/>
</dbReference>
<feature type="compositionally biased region" description="Basic and acidic residues" evidence="1">
    <location>
        <begin position="86"/>
        <end position="95"/>
    </location>
</feature>
<dbReference type="InterPro" id="IPR012337">
    <property type="entry name" value="RNaseH-like_sf"/>
</dbReference>
<feature type="region of interest" description="Disordered" evidence="1">
    <location>
        <begin position="47"/>
        <end position="97"/>
    </location>
</feature>
<dbReference type="PANTHER" id="PTHR45835">
    <property type="entry name" value="YALI0A06105P"/>
    <property type="match status" value="1"/>
</dbReference>
<name>A0A2Z7A2V4_9LAMI</name>
<protein>
    <recommendedName>
        <fullName evidence="2">Integrase catalytic domain-containing protein</fullName>
    </recommendedName>
</protein>
<gene>
    <name evidence="3" type="ORF">F511_08729</name>
</gene>
<accession>A0A2Z7A2V4</accession>
<dbReference type="AlphaFoldDB" id="A0A2Z7A2V4"/>
<sequence length="475" mass="53059">MRSVVASHGPGSNPRGNAICNAILLQSFPILQIFGLQYLDRHRPPSSDVLPLNLDPTSCTDPKTSRAAQDRPEPNPRRKQTSCHDIAGDSPERRLAGGGATTKIAAGAHDAARNVARPARIVRNQRAADVDQKRRFVRPASATSDARRRHQFAPSARREWQRRPANARPARATSSAKERPPTARSSGHLAPAARPGEQPFASGAFSDAATSVHRPRQDAQPARFNARSCAHGRLVVPNLIDLKEVILNEAHCSRYSVHPGKRKMYHALKSHYWWEGMRNDISGFVARCLNCQQVKAERLRPGGLLQSLEVPQWNWEHIAMDFVTHLPRLSRGCDAVWVIVDRLSKSAHFIPYDVRCSMKKMARLYIDHVVRLHGVPVSIVSDRDPRFTSRFWKSLQAAMGSRLAMSTAYHPQTDGQSERTIQILEDMLQAVVLDFSGGWQDSLSLVEFSYNNSYQVTIGMAPFEALYGRKCRSPI</sequence>
<dbReference type="Proteomes" id="UP000250235">
    <property type="component" value="Unassembled WGS sequence"/>
</dbReference>
<evidence type="ECO:0000313" key="4">
    <source>
        <dbReference type="Proteomes" id="UP000250235"/>
    </source>
</evidence>
<dbReference type="InterPro" id="IPR041588">
    <property type="entry name" value="Integrase_H2C2"/>
</dbReference>
<proteinExistence type="predicted"/>
<reference evidence="3 4" key="1">
    <citation type="journal article" date="2015" name="Proc. Natl. Acad. Sci. U.S.A.">
        <title>The resurrection genome of Boea hygrometrica: A blueprint for survival of dehydration.</title>
        <authorList>
            <person name="Xiao L."/>
            <person name="Yang G."/>
            <person name="Zhang L."/>
            <person name="Yang X."/>
            <person name="Zhao S."/>
            <person name="Ji Z."/>
            <person name="Zhou Q."/>
            <person name="Hu M."/>
            <person name="Wang Y."/>
            <person name="Chen M."/>
            <person name="Xu Y."/>
            <person name="Jin H."/>
            <person name="Xiao X."/>
            <person name="Hu G."/>
            <person name="Bao F."/>
            <person name="Hu Y."/>
            <person name="Wan P."/>
            <person name="Li L."/>
            <person name="Deng X."/>
            <person name="Kuang T."/>
            <person name="Xiang C."/>
            <person name="Zhu J.K."/>
            <person name="Oliver M.J."/>
            <person name="He Y."/>
        </authorList>
    </citation>
    <scope>NUCLEOTIDE SEQUENCE [LARGE SCALE GENOMIC DNA]</scope>
    <source>
        <strain evidence="4">cv. XS01</strain>
    </source>
</reference>
<feature type="domain" description="Integrase catalytic" evidence="2">
    <location>
        <begin position="307"/>
        <end position="470"/>
    </location>
</feature>
<dbReference type="Gene3D" id="3.30.420.10">
    <property type="entry name" value="Ribonuclease H-like superfamily/Ribonuclease H"/>
    <property type="match status" value="1"/>
</dbReference>
<evidence type="ECO:0000259" key="2">
    <source>
        <dbReference type="PROSITE" id="PS50994"/>
    </source>
</evidence>
<dbReference type="GO" id="GO:0015074">
    <property type="term" value="P:DNA integration"/>
    <property type="evidence" value="ECO:0007669"/>
    <property type="project" value="InterPro"/>
</dbReference>
<dbReference type="OrthoDB" id="909526at2759"/>
<evidence type="ECO:0000256" key="1">
    <source>
        <dbReference type="SAM" id="MobiDB-lite"/>
    </source>
</evidence>
<feature type="region of interest" description="Disordered" evidence="1">
    <location>
        <begin position="125"/>
        <end position="224"/>
    </location>
</feature>
<organism evidence="3 4">
    <name type="scientific">Dorcoceras hygrometricum</name>
    <dbReference type="NCBI Taxonomy" id="472368"/>
    <lineage>
        <taxon>Eukaryota</taxon>
        <taxon>Viridiplantae</taxon>
        <taxon>Streptophyta</taxon>
        <taxon>Embryophyta</taxon>
        <taxon>Tracheophyta</taxon>
        <taxon>Spermatophyta</taxon>
        <taxon>Magnoliopsida</taxon>
        <taxon>eudicotyledons</taxon>
        <taxon>Gunneridae</taxon>
        <taxon>Pentapetalae</taxon>
        <taxon>asterids</taxon>
        <taxon>lamiids</taxon>
        <taxon>Lamiales</taxon>
        <taxon>Gesneriaceae</taxon>
        <taxon>Didymocarpoideae</taxon>
        <taxon>Trichosporeae</taxon>
        <taxon>Loxocarpinae</taxon>
        <taxon>Dorcoceras</taxon>
    </lineage>
</organism>
<feature type="compositionally biased region" description="Low complexity" evidence="1">
    <location>
        <begin position="163"/>
        <end position="172"/>
    </location>
</feature>
<dbReference type="Pfam" id="PF17921">
    <property type="entry name" value="Integrase_H2C2"/>
    <property type="match status" value="1"/>
</dbReference>
<dbReference type="InterPro" id="IPR001584">
    <property type="entry name" value="Integrase_cat-core"/>
</dbReference>
<dbReference type="PANTHER" id="PTHR45835:SF99">
    <property type="entry name" value="CHROMO DOMAIN-CONTAINING PROTEIN-RELATED"/>
    <property type="match status" value="1"/>
</dbReference>
<dbReference type="Gene3D" id="1.10.340.70">
    <property type="match status" value="1"/>
</dbReference>